<organism evidence="2 3">
    <name type="scientific">Imshaugia aleurites</name>
    <dbReference type="NCBI Taxonomy" id="172621"/>
    <lineage>
        <taxon>Eukaryota</taxon>
        <taxon>Fungi</taxon>
        <taxon>Dikarya</taxon>
        <taxon>Ascomycota</taxon>
        <taxon>Pezizomycotina</taxon>
        <taxon>Lecanoromycetes</taxon>
        <taxon>OSLEUM clade</taxon>
        <taxon>Lecanoromycetidae</taxon>
        <taxon>Lecanorales</taxon>
        <taxon>Lecanorineae</taxon>
        <taxon>Parmeliaceae</taxon>
        <taxon>Imshaugia</taxon>
    </lineage>
</organism>
<evidence type="ECO:0000256" key="1">
    <source>
        <dbReference type="SAM" id="MobiDB-lite"/>
    </source>
</evidence>
<dbReference type="EMBL" id="CAJPDT010000128">
    <property type="protein sequence ID" value="CAF9940208.1"/>
    <property type="molecule type" value="Genomic_DNA"/>
</dbReference>
<proteinExistence type="predicted"/>
<protein>
    <submittedName>
        <fullName evidence="2">Uncharacterized protein</fullName>
    </submittedName>
</protein>
<dbReference type="Proteomes" id="UP000664534">
    <property type="component" value="Unassembled WGS sequence"/>
</dbReference>
<feature type="region of interest" description="Disordered" evidence="1">
    <location>
        <begin position="154"/>
        <end position="188"/>
    </location>
</feature>
<evidence type="ECO:0000313" key="2">
    <source>
        <dbReference type="EMBL" id="CAF9940208.1"/>
    </source>
</evidence>
<reference evidence="2" key="1">
    <citation type="submission" date="2021-03" db="EMBL/GenBank/DDBJ databases">
        <authorList>
            <person name="Tagirdzhanova G."/>
        </authorList>
    </citation>
    <scope>NUCLEOTIDE SEQUENCE</scope>
</reference>
<sequence>MAAKLSALKTNAFEQRVMNNYAGSQALVLFANTWSLKYTVSYPVADNEYATRVPDVWLLAKNSGTNKAYTNAASYAYAGMAIKAQQFFNLRRSPIPREQLWIGVASLSNDTTVLEIPAGFVEASNPNAADSQPDLSQCAAINAQEMANQWTQIAGPPLSSTTGASTATAIKDSSSSTSPSTVSATKASSSANPSIATSTIASSRIATSSIAASSTCASPDSVPTGVPQYLAQDNITAWCGWLGQMGEGVGCDNKNHNWFYLSTSCDIPSIALDYNYPDVIMTLNISIIQGSVFTVNATSCNSTLSNVLNDCKPLSAPTVTTLMKYGGNKTLDDGMGDAALYSMKLTSNPGNPGNQPGDPGR</sequence>
<accession>A0A8H3J472</accession>
<evidence type="ECO:0000313" key="3">
    <source>
        <dbReference type="Proteomes" id="UP000664534"/>
    </source>
</evidence>
<gene>
    <name evidence="2" type="ORF">IMSHALPRED_001791</name>
</gene>
<dbReference type="AlphaFoldDB" id="A0A8H3J472"/>
<name>A0A8H3J472_9LECA</name>
<keyword evidence="3" id="KW-1185">Reference proteome</keyword>
<feature type="compositionally biased region" description="Low complexity" evidence="1">
    <location>
        <begin position="159"/>
        <end position="188"/>
    </location>
</feature>
<comment type="caution">
    <text evidence="2">The sequence shown here is derived from an EMBL/GenBank/DDBJ whole genome shotgun (WGS) entry which is preliminary data.</text>
</comment>